<comment type="similarity">
    <text evidence="1 6">Belongs to the methyltransferase superfamily.</text>
</comment>
<feature type="domain" description="Bin3-type SAM" evidence="7">
    <location>
        <begin position="31"/>
        <end position="283"/>
    </location>
</feature>
<dbReference type="InterPro" id="IPR041698">
    <property type="entry name" value="Methyltransf_25"/>
</dbReference>
<evidence type="ECO:0000259" key="7">
    <source>
        <dbReference type="PROSITE" id="PS51515"/>
    </source>
</evidence>
<organism evidence="8 9">
    <name type="scientific">Macrosiphum euphorbiae</name>
    <name type="common">potato aphid</name>
    <dbReference type="NCBI Taxonomy" id="13131"/>
    <lineage>
        <taxon>Eukaryota</taxon>
        <taxon>Metazoa</taxon>
        <taxon>Ecdysozoa</taxon>
        <taxon>Arthropoda</taxon>
        <taxon>Hexapoda</taxon>
        <taxon>Insecta</taxon>
        <taxon>Pterygota</taxon>
        <taxon>Neoptera</taxon>
        <taxon>Paraneoptera</taxon>
        <taxon>Hemiptera</taxon>
        <taxon>Sternorrhyncha</taxon>
        <taxon>Aphidomorpha</taxon>
        <taxon>Aphidoidea</taxon>
        <taxon>Aphididae</taxon>
        <taxon>Macrosiphini</taxon>
        <taxon>Macrosiphum</taxon>
    </lineage>
</organism>
<dbReference type="Pfam" id="PF06859">
    <property type="entry name" value="Bin3"/>
    <property type="match status" value="1"/>
</dbReference>
<dbReference type="Gene3D" id="3.40.50.150">
    <property type="entry name" value="Vaccinia Virus protein VP39"/>
    <property type="match status" value="1"/>
</dbReference>
<reference evidence="8 9" key="1">
    <citation type="submission" date="2023-01" db="EMBL/GenBank/DDBJ databases">
        <authorList>
            <person name="Whitehead M."/>
        </authorList>
    </citation>
    <scope>NUCLEOTIDE SEQUENCE [LARGE SCALE GENOMIC DNA]</scope>
</reference>
<sequence>MPKLKLKEKNALYQYGNYCRYYGYRNPDNEDNRLKVLAELTDLFYGKDVLDIGCNIGHVTFSVARDFGAKSVVGMDIDRKLINIARKNVQYYINDTAQSSSPLASKKNFDFRNCNDPNLTNCDNVTELLPTEYRPIKSVSNTFHEQFPFNVSFVQGNYVLESDLLLSLETCKFDVILCLSITKWLHLNWGDDGLKRAFKRMFAQLRPGGILVVEPQPWKSYGRRKTLTEIISQNYKNILLKPPMFTDYLLNEVGFANCETLSMPHNPSKGFQRPLKLYRKPDILATSKD</sequence>
<evidence type="ECO:0000256" key="5">
    <source>
        <dbReference type="PROSITE-ProRule" id="PRU00848"/>
    </source>
</evidence>
<gene>
    <name evidence="8" type="ORF">MEUPH1_LOCUS11055</name>
</gene>
<evidence type="ECO:0000256" key="2">
    <source>
        <dbReference type="ARBA" id="ARBA00022603"/>
    </source>
</evidence>
<dbReference type="Pfam" id="PF13649">
    <property type="entry name" value="Methyltransf_25"/>
    <property type="match status" value="1"/>
</dbReference>
<dbReference type="EMBL" id="CARXXK010000002">
    <property type="protein sequence ID" value="CAI6355168.1"/>
    <property type="molecule type" value="Genomic_DNA"/>
</dbReference>
<dbReference type="InterPro" id="IPR024160">
    <property type="entry name" value="BIN3_SAM-bd_dom"/>
</dbReference>
<dbReference type="PANTHER" id="PTHR12315">
    <property type="entry name" value="BICOID-INTERACTING PROTEIN RELATED"/>
    <property type="match status" value="1"/>
</dbReference>
<proteinExistence type="inferred from homology"/>
<name>A0AAV0WHL7_9HEMI</name>
<evidence type="ECO:0000313" key="8">
    <source>
        <dbReference type="EMBL" id="CAI6355168.1"/>
    </source>
</evidence>
<dbReference type="PANTHER" id="PTHR12315:SF0">
    <property type="entry name" value="7SK SNRNA METHYLPHOSPHATE CAPPING ENZYME"/>
    <property type="match status" value="1"/>
</dbReference>
<dbReference type="CDD" id="cd02440">
    <property type="entry name" value="AdoMet_MTases"/>
    <property type="match status" value="1"/>
</dbReference>
<evidence type="ECO:0000256" key="3">
    <source>
        <dbReference type="ARBA" id="ARBA00022679"/>
    </source>
</evidence>
<dbReference type="EC" id="2.1.1.-" evidence="6"/>
<keyword evidence="2 6" id="KW-0489">Methyltransferase</keyword>
<evidence type="ECO:0000256" key="4">
    <source>
        <dbReference type="ARBA" id="ARBA00022691"/>
    </source>
</evidence>
<dbReference type="InterPro" id="IPR029063">
    <property type="entry name" value="SAM-dependent_MTases_sf"/>
</dbReference>
<dbReference type="GO" id="GO:0008173">
    <property type="term" value="F:RNA methyltransferase activity"/>
    <property type="evidence" value="ECO:0007669"/>
    <property type="project" value="UniProtKB-UniRule"/>
</dbReference>
<dbReference type="GO" id="GO:0008171">
    <property type="term" value="F:O-methyltransferase activity"/>
    <property type="evidence" value="ECO:0007669"/>
    <property type="project" value="UniProtKB-UniRule"/>
</dbReference>
<keyword evidence="4 5" id="KW-0949">S-adenosyl-L-methionine</keyword>
<keyword evidence="3 6" id="KW-0808">Transferase</keyword>
<evidence type="ECO:0000256" key="6">
    <source>
        <dbReference type="RuleBase" id="RU367087"/>
    </source>
</evidence>
<comment type="caution">
    <text evidence="8">The sequence shown here is derived from an EMBL/GenBank/DDBJ whole genome shotgun (WGS) entry which is preliminary data.</text>
</comment>
<evidence type="ECO:0000256" key="1">
    <source>
        <dbReference type="ARBA" id="ARBA00008361"/>
    </source>
</evidence>
<dbReference type="InterPro" id="IPR010675">
    <property type="entry name" value="Bin3_C"/>
</dbReference>
<evidence type="ECO:0000313" key="9">
    <source>
        <dbReference type="Proteomes" id="UP001160148"/>
    </source>
</evidence>
<accession>A0AAV0WHL7</accession>
<dbReference type="Proteomes" id="UP001160148">
    <property type="component" value="Unassembled WGS sequence"/>
</dbReference>
<dbReference type="InterPro" id="IPR039772">
    <property type="entry name" value="Bin3-like"/>
</dbReference>
<dbReference type="AlphaFoldDB" id="A0AAV0WHL7"/>
<protein>
    <recommendedName>
        <fullName evidence="6">RNA methyltransferase</fullName>
        <ecNumber evidence="6">2.1.1.-</ecNumber>
    </recommendedName>
</protein>
<dbReference type="GO" id="GO:0017069">
    <property type="term" value="F:snRNA binding"/>
    <property type="evidence" value="ECO:0007669"/>
    <property type="project" value="TreeGrafter"/>
</dbReference>
<keyword evidence="9" id="KW-1185">Reference proteome</keyword>
<dbReference type="GO" id="GO:0040031">
    <property type="term" value="P:snRNA modification"/>
    <property type="evidence" value="ECO:0007669"/>
    <property type="project" value="TreeGrafter"/>
</dbReference>
<dbReference type="PROSITE" id="PS51515">
    <property type="entry name" value="BIN3_SAM"/>
    <property type="match status" value="1"/>
</dbReference>
<dbReference type="GO" id="GO:0032259">
    <property type="term" value="P:methylation"/>
    <property type="evidence" value="ECO:0007669"/>
    <property type="project" value="UniProtKB-KW"/>
</dbReference>
<dbReference type="SUPFAM" id="SSF53335">
    <property type="entry name" value="S-adenosyl-L-methionine-dependent methyltransferases"/>
    <property type="match status" value="1"/>
</dbReference>